<dbReference type="Proteomes" id="UP000799291">
    <property type="component" value="Unassembled WGS sequence"/>
</dbReference>
<reference evidence="2" key="1">
    <citation type="journal article" date="2020" name="Stud. Mycol.">
        <title>101 Dothideomycetes genomes: a test case for predicting lifestyles and emergence of pathogens.</title>
        <authorList>
            <person name="Haridas S."/>
            <person name="Albert R."/>
            <person name="Binder M."/>
            <person name="Bloem J."/>
            <person name="Labutti K."/>
            <person name="Salamov A."/>
            <person name="Andreopoulos B."/>
            <person name="Baker S."/>
            <person name="Barry K."/>
            <person name="Bills G."/>
            <person name="Bluhm B."/>
            <person name="Cannon C."/>
            <person name="Castanera R."/>
            <person name="Culley D."/>
            <person name="Daum C."/>
            <person name="Ezra D."/>
            <person name="Gonzalez J."/>
            <person name="Henrissat B."/>
            <person name="Kuo A."/>
            <person name="Liang C."/>
            <person name="Lipzen A."/>
            <person name="Lutzoni F."/>
            <person name="Magnuson J."/>
            <person name="Mondo S."/>
            <person name="Nolan M."/>
            <person name="Ohm R."/>
            <person name="Pangilinan J."/>
            <person name="Park H.-J."/>
            <person name="Ramirez L."/>
            <person name="Alfaro M."/>
            <person name="Sun H."/>
            <person name="Tritt A."/>
            <person name="Yoshinaga Y."/>
            <person name="Zwiers L.-H."/>
            <person name="Turgeon B."/>
            <person name="Goodwin S."/>
            <person name="Spatafora J."/>
            <person name="Crous P."/>
            <person name="Grigoriev I."/>
        </authorList>
    </citation>
    <scope>NUCLEOTIDE SEQUENCE</scope>
    <source>
        <strain evidence="2">CBS 122367</strain>
    </source>
</reference>
<accession>A0A6G1IZ45</accession>
<name>A0A6G1IZ45_9PLEO</name>
<dbReference type="AlphaFoldDB" id="A0A6G1IZ45"/>
<evidence type="ECO:0000256" key="1">
    <source>
        <dbReference type="SAM" id="MobiDB-lite"/>
    </source>
</evidence>
<feature type="region of interest" description="Disordered" evidence="1">
    <location>
        <begin position="136"/>
        <end position="168"/>
    </location>
</feature>
<dbReference type="EMBL" id="MU005584">
    <property type="protein sequence ID" value="KAF2683524.1"/>
    <property type="molecule type" value="Genomic_DNA"/>
</dbReference>
<feature type="compositionally biased region" description="Polar residues" evidence="1">
    <location>
        <begin position="150"/>
        <end position="168"/>
    </location>
</feature>
<feature type="region of interest" description="Disordered" evidence="1">
    <location>
        <begin position="1"/>
        <end position="27"/>
    </location>
</feature>
<sequence>MPESDRPARTNNRALSPHPRSAVGAWPGQGAMEAALASSTPSCDVRPRRLASPPLRAGAGTAILLTRCLTCVGKNASAASSYAGRRERGPFLPPRGEARRGSKRCRRPLAHEDFECAENCASQPLYTLQHRERICGGSSPKAHAAPDQPAVSQHQTTSSSNLLPTTRT</sequence>
<feature type="region of interest" description="Disordered" evidence="1">
    <location>
        <begin position="77"/>
        <end position="104"/>
    </location>
</feature>
<organism evidence="2 3">
    <name type="scientific">Lentithecium fluviatile CBS 122367</name>
    <dbReference type="NCBI Taxonomy" id="1168545"/>
    <lineage>
        <taxon>Eukaryota</taxon>
        <taxon>Fungi</taxon>
        <taxon>Dikarya</taxon>
        <taxon>Ascomycota</taxon>
        <taxon>Pezizomycotina</taxon>
        <taxon>Dothideomycetes</taxon>
        <taxon>Pleosporomycetidae</taxon>
        <taxon>Pleosporales</taxon>
        <taxon>Massarineae</taxon>
        <taxon>Lentitheciaceae</taxon>
        <taxon>Lentithecium</taxon>
    </lineage>
</organism>
<gene>
    <name evidence="2" type="ORF">K458DRAFT_47571</name>
</gene>
<evidence type="ECO:0000313" key="2">
    <source>
        <dbReference type="EMBL" id="KAF2683524.1"/>
    </source>
</evidence>
<protein>
    <submittedName>
        <fullName evidence="2">Uncharacterized protein</fullName>
    </submittedName>
</protein>
<keyword evidence="3" id="KW-1185">Reference proteome</keyword>
<proteinExistence type="predicted"/>
<evidence type="ECO:0000313" key="3">
    <source>
        <dbReference type="Proteomes" id="UP000799291"/>
    </source>
</evidence>